<reference evidence="1 2" key="1">
    <citation type="submission" date="2015-09" db="EMBL/GenBank/DDBJ databases">
        <authorList>
            <consortium name="Swine Surveillance"/>
        </authorList>
    </citation>
    <scope>NUCLEOTIDE SEQUENCE [LARGE SCALE GENOMIC DNA]</scope>
    <source>
        <strain evidence="1 2">CECT 7688</strain>
    </source>
</reference>
<dbReference type="Proteomes" id="UP000054823">
    <property type="component" value="Unassembled WGS sequence"/>
</dbReference>
<dbReference type="RefSeq" id="WP_058238804.1">
    <property type="nucleotide sequence ID" value="NZ_CYPW01000006.1"/>
</dbReference>
<name>A0A0N7LRQ9_9RHOB</name>
<accession>A0A0N7LRQ9</accession>
<sequence length="256" mass="28908">MSAPYIIWTMQRTGGTTLAALLSELTEHPKIEHEPFNVERALGWVTRNWREKQDADLLQADLRRALEERPVIKHCYELVPEELNSALMVCATELGYKHVILDRRAEQDRILSLELAKQTGAWGGKGVRGTYDRVEAGDVKLHDIDTKAALGHMGYCQKRRQFLATQFAKGGQSPFVVYFEDVYSDPDAGRKRVGDLIAFLGIVPSEHPNYAAQVDEALLKKGQNSARVMDLVPNIEDVRAKLIASLQEKQFEFSTR</sequence>
<keyword evidence="2" id="KW-1185">Reference proteome</keyword>
<protein>
    <recommendedName>
        <fullName evidence="3">Stf0 sulfotransferase</fullName>
    </recommendedName>
</protein>
<dbReference type="Gene3D" id="3.40.50.300">
    <property type="entry name" value="P-loop containing nucleotide triphosphate hydrolases"/>
    <property type="match status" value="1"/>
</dbReference>
<gene>
    <name evidence="1" type="ORF">SHM7688_00945</name>
</gene>
<dbReference type="STRING" id="321267.SHM7688_00945"/>
<dbReference type="OrthoDB" id="7831342at2"/>
<evidence type="ECO:0000313" key="1">
    <source>
        <dbReference type="EMBL" id="CUH51508.1"/>
    </source>
</evidence>
<dbReference type="SUPFAM" id="SSF52540">
    <property type="entry name" value="P-loop containing nucleoside triphosphate hydrolases"/>
    <property type="match status" value="1"/>
</dbReference>
<organism evidence="1 2">
    <name type="scientific">Shimia marina</name>
    <dbReference type="NCBI Taxonomy" id="321267"/>
    <lineage>
        <taxon>Bacteria</taxon>
        <taxon>Pseudomonadati</taxon>
        <taxon>Pseudomonadota</taxon>
        <taxon>Alphaproteobacteria</taxon>
        <taxon>Rhodobacterales</taxon>
        <taxon>Roseobacteraceae</taxon>
    </lineage>
</organism>
<dbReference type="AlphaFoldDB" id="A0A0N7LRQ9"/>
<dbReference type="InterPro" id="IPR027417">
    <property type="entry name" value="P-loop_NTPase"/>
</dbReference>
<evidence type="ECO:0000313" key="2">
    <source>
        <dbReference type="Proteomes" id="UP000054823"/>
    </source>
</evidence>
<evidence type="ECO:0008006" key="3">
    <source>
        <dbReference type="Google" id="ProtNLM"/>
    </source>
</evidence>
<proteinExistence type="predicted"/>
<dbReference type="EMBL" id="CYPW01000006">
    <property type="protein sequence ID" value="CUH51508.1"/>
    <property type="molecule type" value="Genomic_DNA"/>
</dbReference>